<proteinExistence type="predicted"/>
<organism evidence="2 3">
    <name type="scientific">Anaerostipes butyraticus</name>
    <dbReference type="NCBI Taxonomy" id="645466"/>
    <lineage>
        <taxon>Bacteria</taxon>
        <taxon>Bacillati</taxon>
        <taxon>Bacillota</taxon>
        <taxon>Clostridia</taxon>
        <taxon>Lachnospirales</taxon>
        <taxon>Lachnospiraceae</taxon>
        <taxon>Anaerostipes</taxon>
    </lineage>
</organism>
<dbReference type="RefSeq" id="WP_201311899.1">
    <property type="nucleotide sequence ID" value="NZ_BLYI01000062.1"/>
</dbReference>
<sequence>MRLLKEICRGSLLGVANIMPGVSGGALAISMGIYDKIIYAITHLRKDLKNSIRILTPIGIGVVLGFAGLSFVIRWLFEEYPLQTNLLFVGLVLGGIPEILKPIRAEKVRTAGILAFFFFFFLVAVLPMLNISGKEAVMDLSFATAVKMFGIGIISAATMVVPGVSGSMILLLIGYYQPLLDEITGCIQGFLTMNADQMIRGVLILAPAVLGLGAGIIVIAKIVEYLLAHHKTTSYWGILGLIIASPVGILAEMRGMSFDAVSVLTGVPALLIGLFAANRLGDKES</sequence>
<dbReference type="PANTHER" id="PTHR37308:SF1">
    <property type="entry name" value="POLYPRENYL-PHOSPHATE TRANSPORTER"/>
    <property type="match status" value="1"/>
</dbReference>
<comment type="caution">
    <text evidence="2">The sequence shown here is derived from an EMBL/GenBank/DDBJ whole genome shotgun (WGS) entry which is preliminary data.</text>
</comment>
<dbReference type="EMBL" id="BLYI01000062">
    <property type="protein sequence ID" value="GFO86235.1"/>
    <property type="molecule type" value="Genomic_DNA"/>
</dbReference>
<protein>
    <submittedName>
        <fullName evidence="2">DUF368 domain-containing protein</fullName>
    </submittedName>
</protein>
<evidence type="ECO:0000313" key="2">
    <source>
        <dbReference type="EMBL" id="GFO86235.1"/>
    </source>
</evidence>
<dbReference type="InterPro" id="IPR007163">
    <property type="entry name" value="VCA0040-like"/>
</dbReference>
<feature type="transmembrane region" description="Helical" evidence="1">
    <location>
        <begin position="12"/>
        <end position="34"/>
    </location>
</feature>
<dbReference type="Proteomes" id="UP000613208">
    <property type="component" value="Unassembled WGS sequence"/>
</dbReference>
<feature type="transmembrane region" description="Helical" evidence="1">
    <location>
        <begin position="112"/>
        <end position="129"/>
    </location>
</feature>
<dbReference type="Pfam" id="PF04018">
    <property type="entry name" value="VCA0040-like"/>
    <property type="match status" value="1"/>
</dbReference>
<keyword evidence="3" id="KW-1185">Reference proteome</keyword>
<dbReference type="AlphaFoldDB" id="A0A916QB50"/>
<evidence type="ECO:0000256" key="1">
    <source>
        <dbReference type="SAM" id="Phobius"/>
    </source>
</evidence>
<name>A0A916QB50_9FIRM</name>
<feature type="transmembrane region" description="Helical" evidence="1">
    <location>
        <begin position="235"/>
        <end position="251"/>
    </location>
</feature>
<feature type="transmembrane region" description="Helical" evidence="1">
    <location>
        <begin position="202"/>
        <end position="223"/>
    </location>
</feature>
<keyword evidence="1" id="KW-0812">Transmembrane</keyword>
<feature type="transmembrane region" description="Helical" evidence="1">
    <location>
        <begin position="54"/>
        <end position="76"/>
    </location>
</feature>
<feature type="transmembrane region" description="Helical" evidence="1">
    <location>
        <begin position="258"/>
        <end position="277"/>
    </location>
</feature>
<reference evidence="2" key="1">
    <citation type="submission" date="2020-06" db="EMBL/GenBank/DDBJ databases">
        <title>Characterization of fructooligosaccharide metabolism and fructooligosaccharide-degrading enzymes in human commensal butyrate producers.</title>
        <authorList>
            <person name="Tanno H."/>
            <person name="Fujii T."/>
            <person name="Hirano K."/>
            <person name="Maeno S."/>
            <person name="Tonozuka T."/>
            <person name="Sakamoto M."/>
            <person name="Ohkuma M."/>
            <person name="Tochio T."/>
            <person name="Endo A."/>
        </authorList>
    </citation>
    <scope>NUCLEOTIDE SEQUENCE</scope>
    <source>
        <strain evidence="2">JCM 17466</strain>
    </source>
</reference>
<dbReference type="PANTHER" id="PTHR37308">
    <property type="entry name" value="INTEGRAL MEMBRANE PROTEIN"/>
    <property type="match status" value="1"/>
</dbReference>
<accession>A0A916QB50</accession>
<evidence type="ECO:0000313" key="3">
    <source>
        <dbReference type="Proteomes" id="UP000613208"/>
    </source>
</evidence>
<gene>
    <name evidence="2" type="ORF">ANBU17_25820</name>
</gene>
<keyword evidence="1" id="KW-1133">Transmembrane helix</keyword>
<feature type="transmembrane region" description="Helical" evidence="1">
    <location>
        <begin position="149"/>
        <end position="173"/>
    </location>
</feature>
<keyword evidence="1" id="KW-0472">Membrane</keyword>